<dbReference type="GO" id="GO:0016301">
    <property type="term" value="F:kinase activity"/>
    <property type="evidence" value="ECO:0007669"/>
    <property type="project" value="UniProtKB-KW"/>
</dbReference>
<reference evidence="1" key="1">
    <citation type="submission" date="2018-02" db="EMBL/GenBank/DDBJ databases">
        <title>Rhizophora mucronata_Transcriptome.</title>
        <authorList>
            <person name="Meera S.P."/>
            <person name="Sreeshan A."/>
            <person name="Augustine A."/>
        </authorList>
    </citation>
    <scope>NUCLEOTIDE SEQUENCE</scope>
    <source>
        <tissue evidence="1">Leaf</tissue>
    </source>
</reference>
<accession>A0A2P2LVY0</accession>
<dbReference type="EMBL" id="GGEC01041646">
    <property type="protein sequence ID" value="MBX22130.1"/>
    <property type="molecule type" value="Transcribed_RNA"/>
</dbReference>
<protein>
    <submittedName>
        <fullName evidence="1">Putative GTP diphosphokinase RSH2ic</fullName>
    </submittedName>
</protein>
<keyword evidence="1" id="KW-0808">Transferase</keyword>
<name>A0A2P2LVY0_RHIMU</name>
<dbReference type="AlphaFoldDB" id="A0A2P2LVY0"/>
<keyword evidence="1" id="KW-0418">Kinase</keyword>
<organism evidence="1">
    <name type="scientific">Rhizophora mucronata</name>
    <name type="common">Asiatic mangrove</name>
    <dbReference type="NCBI Taxonomy" id="61149"/>
    <lineage>
        <taxon>Eukaryota</taxon>
        <taxon>Viridiplantae</taxon>
        <taxon>Streptophyta</taxon>
        <taxon>Embryophyta</taxon>
        <taxon>Tracheophyta</taxon>
        <taxon>Spermatophyta</taxon>
        <taxon>Magnoliopsida</taxon>
        <taxon>eudicotyledons</taxon>
        <taxon>Gunneridae</taxon>
        <taxon>Pentapetalae</taxon>
        <taxon>rosids</taxon>
        <taxon>fabids</taxon>
        <taxon>Malpighiales</taxon>
        <taxon>Rhizophoraceae</taxon>
        <taxon>Rhizophora</taxon>
    </lineage>
</organism>
<proteinExistence type="predicted"/>
<evidence type="ECO:0000313" key="1">
    <source>
        <dbReference type="EMBL" id="MBX22130.1"/>
    </source>
</evidence>
<sequence length="62" mass="7154">MFPLLTLFLQNPPPSLFYLSLLKTKDLIEVQNLYQLSIRLLRELEGLGFLTAVYLASSFLHL</sequence>